<dbReference type="EMBL" id="CP005973">
    <property type="protein sequence ID" value="AJR05904.1"/>
    <property type="molecule type" value="Genomic_DNA"/>
</dbReference>
<dbReference type="Proteomes" id="UP000032303">
    <property type="component" value="Chromosome 1"/>
</dbReference>
<keyword evidence="2" id="KW-1185">Reference proteome</keyword>
<dbReference type="PATRIC" id="fig|658445.3.peg.954"/>
<evidence type="ECO:0000313" key="1">
    <source>
        <dbReference type="EMBL" id="AJR05904.1"/>
    </source>
</evidence>
<protein>
    <submittedName>
        <fullName evidence="1">Uncharacterized protein</fullName>
    </submittedName>
</protein>
<gene>
    <name evidence="1" type="ORF">H744_1c0879</name>
</gene>
<name>A0A0C5WLE8_9GAMM</name>
<reference evidence="1 2" key="1">
    <citation type="submission" date="2013-05" db="EMBL/GenBank/DDBJ databases">
        <title>Complete genome sequence of the lipase-producing bacterium Photobacterium gaetbulicola Gung47.</title>
        <authorList>
            <person name="Kim Y.-O."/>
        </authorList>
    </citation>
    <scope>NUCLEOTIDE SEQUENCE [LARGE SCALE GENOMIC DNA]</scope>
    <source>
        <strain evidence="1 2">Gung47</strain>
    </source>
</reference>
<sequence>MDCVDFEGIKRDVSHKVVDIFESFEEHNNRLPTMEEFRLLFNNEAEQYIGPNEMLKVKPGSVLHDKLQEREQKLWRAVSELEAEQRFLRSETY</sequence>
<dbReference type="KEGG" id="pgb:H744_1c0879"/>
<proteinExistence type="predicted"/>
<dbReference type="HOGENOM" id="CLU_2410687_0_0_6"/>
<dbReference type="OrthoDB" id="5826364at2"/>
<accession>A0A0C5WLE8</accession>
<evidence type="ECO:0000313" key="2">
    <source>
        <dbReference type="Proteomes" id="UP000032303"/>
    </source>
</evidence>
<dbReference type="AlphaFoldDB" id="A0A0C5WLE8"/>
<organism evidence="1 2">
    <name type="scientific">Photobacterium gaetbulicola Gung47</name>
    <dbReference type="NCBI Taxonomy" id="658445"/>
    <lineage>
        <taxon>Bacteria</taxon>
        <taxon>Pseudomonadati</taxon>
        <taxon>Pseudomonadota</taxon>
        <taxon>Gammaproteobacteria</taxon>
        <taxon>Vibrionales</taxon>
        <taxon>Vibrionaceae</taxon>
        <taxon>Photobacterium</taxon>
    </lineage>
</organism>